<dbReference type="InterPro" id="IPR042193">
    <property type="entry name" value="FHIPEP_3"/>
</dbReference>
<evidence type="ECO:0000256" key="3">
    <source>
        <dbReference type="ARBA" id="ARBA00022475"/>
    </source>
</evidence>
<organism evidence="8 9">
    <name type="scientific">Pelotomaculum propionicicum</name>
    <dbReference type="NCBI Taxonomy" id="258475"/>
    <lineage>
        <taxon>Bacteria</taxon>
        <taxon>Bacillati</taxon>
        <taxon>Bacillota</taxon>
        <taxon>Clostridia</taxon>
        <taxon>Eubacteriales</taxon>
        <taxon>Desulfotomaculaceae</taxon>
        <taxon>Pelotomaculum</taxon>
    </lineage>
</organism>
<keyword evidence="8" id="KW-0966">Cell projection</keyword>
<feature type="transmembrane region" description="Helical" evidence="7">
    <location>
        <begin position="45"/>
        <end position="64"/>
    </location>
</feature>
<comment type="caution">
    <text evidence="8">The sequence shown here is derived from an EMBL/GenBank/DDBJ whole genome shotgun (WGS) entry which is preliminary data.</text>
</comment>
<feature type="transmembrane region" description="Helical" evidence="7">
    <location>
        <begin position="94"/>
        <end position="113"/>
    </location>
</feature>
<dbReference type="AlphaFoldDB" id="A0A4Y7RQL8"/>
<feature type="transmembrane region" description="Helical" evidence="7">
    <location>
        <begin position="282"/>
        <end position="299"/>
    </location>
</feature>
<dbReference type="Gene3D" id="3.40.30.60">
    <property type="entry name" value="FHIPEP family, domain 1"/>
    <property type="match status" value="1"/>
</dbReference>
<dbReference type="InterPro" id="IPR001712">
    <property type="entry name" value="T3SS_FHIPEP"/>
</dbReference>
<evidence type="ECO:0000313" key="9">
    <source>
        <dbReference type="Proteomes" id="UP000297597"/>
    </source>
</evidence>
<dbReference type="PRINTS" id="PR00949">
    <property type="entry name" value="TYPE3IMAPROT"/>
</dbReference>
<dbReference type="InterPro" id="IPR025505">
    <property type="entry name" value="FHIPEP_CS"/>
</dbReference>
<keyword evidence="3 7" id="KW-1003">Cell membrane</keyword>
<comment type="similarity">
    <text evidence="2 7">Belongs to the FHIPEP (flagella/HR/invasion proteins export pore) family.</text>
</comment>
<reference evidence="8 9" key="1">
    <citation type="journal article" date="2018" name="Environ. Microbiol.">
        <title>Novel energy conservation strategies and behaviour of Pelotomaculum schinkii driving syntrophic propionate catabolism.</title>
        <authorList>
            <person name="Hidalgo-Ahumada C.A.P."/>
            <person name="Nobu M.K."/>
            <person name="Narihiro T."/>
            <person name="Tamaki H."/>
            <person name="Liu W.T."/>
            <person name="Kamagata Y."/>
            <person name="Stams A.J.M."/>
            <person name="Imachi H."/>
            <person name="Sousa D.Z."/>
        </authorList>
    </citation>
    <scope>NUCLEOTIDE SEQUENCE [LARGE SCALE GENOMIC DNA]</scope>
    <source>
        <strain evidence="8 9">MGP</strain>
    </source>
</reference>
<dbReference type="PANTHER" id="PTHR30161">
    <property type="entry name" value="FLAGELLAR EXPORT PROTEIN, MEMBRANE FLHA SUBUNIT-RELATED"/>
    <property type="match status" value="1"/>
</dbReference>
<keyword evidence="4 7" id="KW-0812">Transmembrane</keyword>
<evidence type="ECO:0000313" key="8">
    <source>
        <dbReference type="EMBL" id="TEB11143.1"/>
    </source>
</evidence>
<dbReference type="OrthoDB" id="9759185at2"/>
<feature type="transmembrane region" description="Helical" evidence="7">
    <location>
        <begin position="236"/>
        <end position="262"/>
    </location>
</feature>
<dbReference type="Gene3D" id="1.10.8.540">
    <property type="entry name" value="FHIPEP family, domain 3"/>
    <property type="match status" value="1"/>
</dbReference>
<keyword evidence="6 7" id="KW-0472">Membrane</keyword>
<dbReference type="NCBIfam" id="TIGR01398">
    <property type="entry name" value="FlhA"/>
    <property type="match status" value="1"/>
</dbReference>
<feature type="transmembrane region" description="Helical" evidence="7">
    <location>
        <begin position="119"/>
        <end position="139"/>
    </location>
</feature>
<keyword evidence="7" id="KW-0813">Transport</keyword>
<keyword evidence="7" id="KW-1005">Bacterial flagellum biogenesis</keyword>
<dbReference type="InterPro" id="IPR006301">
    <property type="entry name" value="FlhA"/>
</dbReference>
<comment type="subcellular location">
    <subcellularLocation>
        <location evidence="1 7">Cell membrane</location>
        <topology evidence="1 7">Multi-pass membrane protein</topology>
    </subcellularLocation>
</comment>
<evidence type="ECO:0000256" key="4">
    <source>
        <dbReference type="ARBA" id="ARBA00022692"/>
    </source>
</evidence>
<dbReference type="PANTHER" id="PTHR30161:SF1">
    <property type="entry name" value="FLAGELLAR BIOSYNTHESIS PROTEIN FLHA-RELATED"/>
    <property type="match status" value="1"/>
</dbReference>
<proteinExistence type="inferred from homology"/>
<evidence type="ECO:0000256" key="5">
    <source>
        <dbReference type="ARBA" id="ARBA00022989"/>
    </source>
</evidence>
<dbReference type="PROSITE" id="PS00994">
    <property type="entry name" value="FHIPEP"/>
    <property type="match status" value="1"/>
</dbReference>
<accession>A0A4Y7RQL8</accession>
<protein>
    <recommendedName>
        <fullName evidence="7">Flagellar biosynthesis protein FlhA</fullName>
    </recommendedName>
</protein>
<dbReference type="Proteomes" id="UP000297597">
    <property type="component" value="Unassembled WGS sequence"/>
</dbReference>
<dbReference type="RefSeq" id="WP_134213690.1">
    <property type="nucleotide sequence ID" value="NZ_QFFZ01000017.1"/>
</dbReference>
<dbReference type="InterPro" id="IPR042196">
    <property type="entry name" value="FHIPEP_4"/>
</dbReference>
<gene>
    <name evidence="7 8" type="primary">flhA</name>
    <name evidence="8" type="ORF">Pmgp_01839</name>
</gene>
<name>A0A4Y7RQL8_9FIRM</name>
<evidence type="ECO:0000256" key="1">
    <source>
        <dbReference type="ARBA" id="ARBA00004651"/>
    </source>
</evidence>
<dbReference type="GO" id="GO:0005886">
    <property type="term" value="C:plasma membrane"/>
    <property type="evidence" value="ECO:0007669"/>
    <property type="project" value="UniProtKB-SubCell"/>
</dbReference>
<dbReference type="Gene3D" id="3.40.50.12790">
    <property type="entry name" value="FHIPEP family, domain 4"/>
    <property type="match status" value="1"/>
</dbReference>
<dbReference type="InterPro" id="IPR042194">
    <property type="entry name" value="FHIPEP_1"/>
</dbReference>
<keyword evidence="8" id="KW-0969">Cilium</keyword>
<keyword evidence="5 7" id="KW-1133">Transmembrane helix</keyword>
<dbReference type="GO" id="GO:0009306">
    <property type="term" value="P:protein secretion"/>
    <property type="evidence" value="ECO:0007669"/>
    <property type="project" value="InterPro"/>
</dbReference>
<evidence type="ECO:0000256" key="2">
    <source>
        <dbReference type="ARBA" id="ARBA00008835"/>
    </source>
</evidence>
<feature type="transmembrane region" description="Helical" evidence="7">
    <location>
        <begin position="21"/>
        <end position="38"/>
    </location>
</feature>
<feature type="transmembrane region" description="Helical" evidence="7">
    <location>
        <begin position="203"/>
        <end position="224"/>
    </location>
</feature>
<sequence length="694" mass="75643">MAAPTISLGTAKSYLKKSSDMIVAGLIICIVLLIIIPLSPGVLDILLTLSMTLGLVILLITMFTVEPLQFSVFPALLLVTTLFRLALNISSTRLILSNAAAGNVIAAFGEFVVGGDYVVGMVVFVIITVIQFVVITNGAGRVAEVAARFTLDAMPGKQMSIDAEFNAGLINEAEARGRRKRLQREADFFGAMDGASKFVRGDAIAGIIIIMINIVGGFIIGVVQKNMGLLESVQTYTILTIGDGLVAQIPALLISTATGILVTRATSDTSFGKDISTQFSNFPKVLMLAAGILFILGLVPAMPNFLFLTLAGATGYISYTMVQDEKKKKALEQERAAARQAQEQKREPENVFAYFQVDTLEIEIGYNLISLTDEGQGGDLLQRLAAVRRQCASEMGIYVRPIRIRDNLQLAPNAYSFKLRGAEIASGELMPGQYLAMDPLGQDLEIKGIPTTEPTFGLPAWWVAAGDRDQVEFAGCTVVDCSTVLVTHLTEIIKRHAHELLGRQEVKELLDVVKEKTPVVVEELVPDLLTLGEVQKILQNLLKERVPIKDLATILEALSDGARNSKDADYLTEYTRQSLSRIICRQYTGLSNKISVITLHPKLEQMITDSIGQTQLGTYPVLEPQAARQILNRLKDSVEKLTLQGLPPVVLCSSRNRLPFKRLTERFLPNLTVLSLNEIAPNVEVEAIGTVMLD</sequence>
<dbReference type="Pfam" id="PF00771">
    <property type="entry name" value="FHIPEP"/>
    <property type="match status" value="1"/>
</dbReference>
<dbReference type="EMBL" id="QFFZ01000017">
    <property type="protein sequence ID" value="TEB11143.1"/>
    <property type="molecule type" value="Genomic_DNA"/>
</dbReference>
<comment type="function">
    <text evidence="7">Required for formation of the rod structure of the flagellar apparatus. Together with FliI and FliH, may constitute the export apparatus of flagellin.</text>
</comment>
<dbReference type="PIRSF" id="PIRSF005419">
    <property type="entry name" value="FlhA"/>
    <property type="match status" value="1"/>
</dbReference>
<keyword evidence="8" id="KW-0282">Flagellum</keyword>
<dbReference type="GO" id="GO:0044780">
    <property type="term" value="P:bacterial-type flagellum assembly"/>
    <property type="evidence" value="ECO:0007669"/>
    <property type="project" value="InterPro"/>
</dbReference>
<keyword evidence="7" id="KW-0653">Protein transport</keyword>
<evidence type="ECO:0000256" key="7">
    <source>
        <dbReference type="RuleBase" id="RU364093"/>
    </source>
</evidence>
<evidence type="ECO:0000256" key="6">
    <source>
        <dbReference type="ARBA" id="ARBA00023136"/>
    </source>
</evidence>
<keyword evidence="7" id="KW-1006">Bacterial flagellum protein export</keyword>
<keyword evidence="9" id="KW-1185">Reference proteome</keyword>